<reference evidence="2 3" key="1">
    <citation type="journal article" date="2012" name="PLoS ONE">
        <title>Genome sequence and transcriptome analysis of the radioresistant bacterium Deinococcus gobiensis: insights into the extreme environmental adaptations.</title>
        <authorList>
            <person name="Yuan M."/>
            <person name="Chen M."/>
            <person name="Zhang W."/>
            <person name="Lu W."/>
            <person name="Wang J."/>
            <person name="Yang M."/>
            <person name="Zhao P."/>
            <person name="Tang R."/>
            <person name="Li X."/>
            <person name="Hao Y."/>
            <person name="Zhou Z."/>
            <person name="Zhan Y."/>
            <person name="Yu H."/>
            <person name="Teng C."/>
            <person name="Yan Y."/>
            <person name="Ping S."/>
            <person name="Wang Y."/>
            <person name="Lin M."/>
        </authorList>
    </citation>
    <scope>NUCLEOTIDE SEQUENCE [LARGE SCALE GENOMIC DNA]</scope>
    <source>
        <strain evidence="3">DSM 21396 / JCM 16679 / CGMCC 1.7299 / I-0</strain>
        <plasmid evidence="2">P2</plasmid>
    </source>
</reference>
<gene>
    <name evidence="2" type="ordered locus">DGo_PB0094</name>
</gene>
<dbReference type="Proteomes" id="UP000007575">
    <property type="component" value="Plasmid P2"/>
</dbReference>
<geneLocation type="plasmid" evidence="2 3">
    <name>P2</name>
</geneLocation>
<feature type="region of interest" description="Disordered" evidence="1">
    <location>
        <begin position="560"/>
        <end position="589"/>
    </location>
</feature>
<proteinExistence type="predicted"/>
<organism evidence="2 3">
    <name type="scientific">Deinococcus gobiensis (strain DSM 21396 / JCM 16679 / CGMCC 1.7299 / I-0)</name>
    <dbReference type="NCBI Taxonomy" id="745776"/>
    <lineage>
        <taxon>Bacteria</taxon>
        <taxon>Thermotogati</taxon>
        <taxon>Deinococcota</taxon>
        <taxon>Deinococci</taxon>
        <taxon>Deinococcales</taxon>
        <taxon>Deinococcaceae</taxon>
        <taxon>Deinococcus</taxon>
    </lineage>
</organism>
<keyword evidence="3" id="KW-1185">Reference proteome</keyword>
<accession>H8H1G6</accession>
<dbReference type="KEGG" id="dgo:DGo_PB0094"/>
<name>H8H1G6_DEIGI</name>
<keyword evidence="2" id="KW-0614">Plasmid</keyword>
<protein>
    <submittedName>
        <fullName evidence="2">Uncharacterized protein</fullName>
    </submittedName>
</protein>
<dbReference type="PATRIC" id="fig|745776.4.peg.3491"/>
<dbReference type="AlphaFoldDB" id="H8H1G6"/>
<sequence length="643" mass="73043">MLKREESKGVDSGGKRWERESAIPLIIYPQIYLHLHTRHPKYTHIPDMPLPQPTDLLTFPHPTHPTEEGWTPHIHTLTTYLEHLHPCLTTSTSDPDAFSDDATFYATPEQRHTIFLTGHLLLLGLHTINHRQNLQHHTLTLTQDLATTLNQFHPIGQKFQEGLDHLAIALLSGQATGSPYHQDELHHAAAFLLDRAQELHLPLPNLFHEGSLFWTLYRRPEHLQDPTHPDLLTLLPDPTQDPTRQPREQTLKALLTSDLHPTEQATLVFLLHLNARDRYTDQPVTVPLNHAARCLLAARDIHAQERTSTHVTRLLQGHLQAIHQELGRIRVPALRVGTVLQQQERDLASTQALGILRWMHHLQLADLPGIDREGERLLWEIFDRLDRQLVEGLDPHRDQGLRLRLMLSTCAHLAQIARAPGMGLSPTLQMATTLTGIDPLWGWKEILLSRHTNTNLEHALNQFVATLDLLPRTTALGLETPDHQTALFLVREFAGHLRACLRTLGLRLPLHHEFEDSMRIFGPFRASLQTAQENNDALHLWLGLRDRLRTHDFAQEQLAPVEQAASTPATGDTPAPVPEPETHHALPSPEAQAPVAFQFRHVQEARPPRGPLNHPHRRGTRPRTPPGPRRHPRPHPSGVDWCR</sequence>
<feature type="region of interest" description="Disordered" evidence="1">
    <location>
        <begin position="601"/>
        <end position="643"/>
    </location>
</feature>
<dbReference type="HOGENOM" id="CLU_425618_0_0_0"/>
<evidence type="ECO:0000313" key="3">
    <source>
        <dbReference type="Proteomes" id="UP000007575"/>
    </source>
</evidence>
<evidence type="ECO:0000313" key="2">
    <source>
        <dbReference type="EMBL" id="AFD27363.1"/>
    </source>
</evidence>
<dbReference type="EMBL" id="CP002193">
    <property type="protein sequence ID" value="AFD27363.1"/>
    <property type="molecule type" value="Genomic_DNA"/>
</dbReference>
<evidence type="ECO:0000256" key="1">
    <source>
        <dbReference type="SAM" id="MobiDB-lite"/>
    </source>
</evidence>